<sequence length="182" mass="20763">MPDDDSFILEGTVKRKKHQDLKDPSQVYSGSSFGGDLAFTCGVSYILASIFGLTKGVAEGLPENYKLPKKLLLNNFFNSLGKNQSNFGQKAAGAGIQYFQQKILLKNKVFYIIVLVILLTFYLKMNQIFLMICIKICQLELLQELYLPQVVVVLLLLEEVPLVLELLEVQHFYHNFYIKNNF</sequence>
<dbReference type="EMBL" id="GL983451">
    <property type="protein sequence ID" value="EGR33425.1"/>
    <property type="molecule type" value="Genomic_DNA"/>
</dbReference>
<dbReference type="AlphaFoldDB" id="G0QMY0"/>
<organism evidence="2 3">
    <name type="scientific">Ichthyophthirius multifiliis</name>
    <name type="common">White spot disease agent</name>
    <name type="synonym">Ich</name>
    <dbReference type="NCBI Taxonomy" id="5932"/>
    <lineage>
        <taxon>Eukaryota</taxon>
        <taxon>Sar</taxon>
        <taxon>Alveolata</taxon>
        <taxon>Ciliophora</taxon>
        <taxon>Intramacronucleata</taxon>
        <taxon>Oligohymenophorea</taxon>
        <taxon>Hymenostomatida</taxon>
        <taxon>Ophryoglenina</taxon>
        <taxon>Ichthyophthirius</taxon>
    </lineage>
</organism>
<evidence type="ECO:0000313" key="2">
    <source>
        <dbReference type="EMBL" id="EGR33425.1"/>
    </source>
</evidence>
<keyword evidence="1" id="KW-1133">Transmembrane helix</keyword>
<dbReference type="InParanoid" id="G0QMY0"/>
<evidence type="ECO:0000313" key="3">
    <source>
        <dbReference type="Proteomes" id="UP000008983"/>
    </source>
</evidence>
<dbReference type="Proteomes" id="UP000008983">
    <property type="component" value="Unassembled WGS sequence"/>
</dbReference>
<proteinExistence type="predicted"/>
<feature type="transmembrane region" description="Helical" evidence="1">
    <location>
        <begin position="109"/>
        <end position="125"/>
    </location>
</feature>
<accession>G0QMY0</accession>
<dbReference type="eggNOG" id="ENOG502SQH6">
    <property type="taxonomic scope" value="Eukaryota"/>
</dbReference>
<keyword evidence="3" id="KW-1185">Reference proteome</keyword>
<dbReference type="RefSeq" id="XP_004037411.1">
    <property type="nucleotide sequence ID" value="XM_004037363.1"/>
</dbReference>
<reference evidence="2 3" key="1">
    <citation type="submission" date="2011-07" db="EMBL/GenBank/DDBJ databases">
        <authorList>
            <person name="Coyne R."/>
            <person name="Brami D."/>
            <person name="Johnson J."/>
            <person name="Hostetler J."/>
            <person name="Hannick L."/>
            <person name="Clark T."/>
            <person name="Cassidy-Hanley D."/>
            <person name="Inman J."/>
        </authorList>
    </citation>
    <scope>NUCLEOTIDE SEQUENCE [LARGE SCALE GENOMIC DNA]</scope>
    <source>
        <strain evidence="2 3">G5</strain>
    </source>
</reference>
<evidence type="ECO:0000256" key="1">
    <source>
        <dbReference type="SAM" id="Phobius"/>
    </source>
</evidence>
<keyword evidence="1" id="KW-0472">Membrane</keyword>
<name>G0QMY0_ICHMU</name>
<keyword evidence="1" id="KW-0812">Transmembrane</keyword>
<protein>
    <submittedName>
        <fullName evidence="2">Uncharacterized protein</fullName>
    </submittedName>
</protein>
<gene>
    <name evidence="2" type="ORF">IMG5_053500</name>
</gene>
<dbReference type="GeneID" id="14909605"/>